<accession>A0A210PHL5</accession>
<dbReference type="Pfam" id="PF02824">
    <property type="entry name" value="TGS"/>
    <property type="match status" value="1"/>
</dbReference>
<sequence>MSIRKLCTNRFINPLDKTFCRYYSERKLTNAEIRKKRNALFEEEKARQLSLVTRIEKIEVKYGGHPEPCTLVMNKGLSTPYHCTMHMQELLMERSVVAKVNGKLWDMHRPLEEDCTLELLHFLEEAPFDSNDTFWRSMSFVLGHILETGFKDSIMVDLCSFPRPNVRSGSFVYDANLGTATTDYTINESVLRGLSAIGYRLGSQNLPLEPLYIDISIAEKMFEDNKYKFQQLKSVASRSVSKSKVKVYRMGDHIDMSSGPLMASSSHIGAYRVTGIHPIASGYGQLHRVQGLAIPKVLKLHYWAVDQLTERASKLNVQAALPYIRKNKVVTEAIAKE</sequence>
<protein>
    <submittedName>
        <fullName evidence="3">39S ribosomal protein L39, mitochondrial</fullName>
    </submittedName>
</protein>
<dbReference type="GO" id="GO:0006435">
    <property type="term" value="P:threonyl-tRNA aminoacylation"/>
    <property type="evidence" value="ECO:0007669"/>
    <property type="project" value="TreeGrafter"/>
</dbReference>
<dbReference type="InterPro" id="IPR004095">
    <property type="entry name" value="TGS"/>
</dbReference>
<dbReference type="CDD" id="cd01667">
    <property type="entry name" value="TGS_ThrRS"/>
    <property type="match status" value="1"/>
</dbReference>
<dbReference type="GO" id="GO:0005840">
    <property type="term" value="C:ribosome"/>
    <property type="evidence" value="ECO:0007669"/>
    <property type="project" value="UniProtKB-KW"/>
</dbReference>
<gene>
    <name evidence="3" type="ORF">KP79_PYT22384</name>
</gene>
<dbReference type="Proteomes" id="UP000242188">
    <property type="component" value="Unassembled WGS sequence"/>
</dbReference>
<dbReference type="PANTHER" id="PTHR11451">
    <property type="entry name" value="THREONINE-TRNA LIGASE"/>
    <property type="match status" value="1"/>
</dbReference>
<feature type="domain" description="TGS" evidence="2">
    <location>
        <begin position="78"/>
        <end position="120"/>
    </location>
</feature>
<organism evidence="3 4">
    <name type="scientific">Mizuhopecten yessoensis</name>
    <name type="common">Japanese scallop</name>
    <name type="synonym">Patinopecten yessoensis</name>
    <dbReference type="NCBI Taxonomy" id="6573"/>
    <lineage>
        <taxon>Eukaryota</taxon>
        <taxon>Metazoa</taxon>
        <taxon>Spiralia</taxon>
        <taxon>Lophotrochozoa</taxon>
        <taxon>Mollusca</taxon>
        <taxon>Bivalvia</taxon>
        <taxon>Autobranchia</taxon>
        <taxon>Pteriomorphia</taxon>
        <taxon>Pectinida</taxon>
        <taxon>Pectinoidea</taxon>
        <taxon>Pectinidae</taxon>
        <taxon>Mizuhopecten</taxon>
    </lineage>
</organism>
<dbReference type="OrthoDB" id="5870821at2759"/>
<evidence type="ECO:0000313" key="4">
    <source>
        <dbReference type="Proteomes" id="UP000242188"/>
    </source>
</evidence>
<dbReference type="InterPro" id="IPR012676">
    <property type="entry name" value="TGS-like"/>
</dbReference>
<evidence type="ECO:0000256" key="1">
    <source>
        <dbReference type="ARBA" id="ARBA00022917"/>
    </source>
</evidence>
<dbReference type="PANTHER" id="PTHR11451:SF44">
    <property type="entry name" value="THREONINE--TRNA LIGASE, CHLOROPLASTIC_MITOCHONDRIAL 2"/>
    <property type="match status" value="1"/>
</dbReference>
<evidence type="ECO:0000259" key="2">
    <source>
        <dbReference type="Pfam" id="PF02824"/>
    </source>
</evidence>
<keyword evidence="4" id="KW-1185">Reference proteome</keyword>
<evidence type="ECO:0000313" key="3">
    <source>
        <dbReference type="EMBL" id="OWF35972.1"/>
    </source>
</evidence>
<dbReference type="Gene3D" id="3.10.20.30">
    <property type="match status" value="1"/>
</dbReference>
<name>A0A210PHL5_MIZYE</name>
<dbReference type="GO" id="GO:0005739">
    <property type="term" value="C:mitochondrion"/>
    <property type="evidence" value="ECO:0007669"/>
    <property type="project" value="TreeGrafter"/>
</dbReference>
<dbReference type="GO" id="GO:0000166">
    <property type="term" value="F:nucleotide binding"/>
    <property type="evidence" value="ECO:0007669"/>
    <property type="project" value="InterPro"/>
</dbReference>
<dbReference type="EMBL" id="NEDP02076692">
    <property type="protein sequence ID" value="OWF35972.1"/>
    <property type="molecule type" value="Genomic_DNA"/>
</dbReference>
<keyword evidence="3" id="KW-0687">Ribonucleoprotein</keyword>
<dbReference type="STRING" id="6573.A0A210PHL5"/>
<keyword evidence="3" id="KW-0689">Ribosomal protein</keyword>
<dbReference type="SUPFAM" id="SSF81271">
    <property type="entry name" value="TGS-like"/>
    <property type="match status" value="1"/>
</dbReference>
<dbReference type="GO" id="GO:0004829">
    <property type="term" value="F:threonine-tRNA ligase activity"/>
    <property type="evidence" value="ECO:0007669"/>
    <property type="project" value="TreeGrafter"/>
</dbReference>
<proteinExistence type="predicted"/>
<dbReference type="InterPro" id="IPR018163">
    <property type="entry name" value="Thr/Ala-tRNA-synth_IIc_edit"/>
</dbReference>
<dbReference type="AlphaFoldDB" id="A0A210PHL5"/>
<keyword evidence="1" id="KW-0648">Protein biosynthesis</keyword>
<dbReference type="InterPro" id="IPR012675">
    <property type="entry name" value="Beta-grasp_dom_sf"/>
</dbReference>
<comment type="caution">
    <text evidence="3">The sequence shown here is derived from an EMBL/GenBank/DDBJ whole genome shotgun (WGS) entry which is preliminary data.</text>
</comment>
<dbReference type="Gene3D" id="3.30.980.10">
    <property type="entry name" value="Threonyl-trna Synthetase, Chain A, domain 2"/>
    <property type="match status" value="1"/>
</dbReference>
<dbReference type="SUPFAM" id="SSF55186">
    <property type="entry name" value="ThrRS/AlaRS common domain"/>
    <property type="match status" value="1"/>
</dbReference>
<reference evidence="3 4" key="1">
    <citation type="journal article" date="2017" name="Nat. Ecol. Evol.">
        <title>Scallop genome provides insights into evolution of bilaterian karyotype and development.</title>
        <authorList>
            <person name="Wang S."/>
            <person name="Zhang J."/>
            <person name="Jiao W."/>
            <person name="Li J."/>
            <person name="Xun X."/>
            <person name="Sun Y."/>
            <person name="Guo X."/>
            <person name="Huan P."/>
            <person name="Dong B."/>
            <person name="Zhang L."/>
            <person name="Hu X."/>
            <person name="Sun X."/>
            <person name="Wang J."/>
            <person name="Zhao C."/>
            <person name="Wang Y."/>
            <person name="Wang D."/>
            <person name="Huang X."/>
            <person name="Wang R."/>
            <person name="Lv J."/>
            <person name="Li Y."/>
            <person name="Zhang Z."/>
            <person name="Liu B."/>
            <person name="Lu W."/>
            <person name="Hui Y."/>
            <person name="Liang J."/>
            <person name="Zhou Z."/>
            <person name="Hou R."/>
            <person name="Li X."/>
            <person name="Liu Y."/>
            <person name="Li H."/>
            <person name="Ning X."/>
            <person name="Lin Y."/>
            <person name="Zhao L."/>
            <person name="Xing Q."/>
            <person name="Dou J."/>
            <person name="Li Y."/>
            <person name="Mao J."/>
            <person name="Guo H."/>
            <person name="Dou H."/>
            <person name="Li T."/>
            <person name="Mu C."/>
            <person name="Jiang W."/>
            <person name="Fu Q."/>
            <person name="Fu X."/>
            <person name="Miao Y."/>
            <person name="Liu J."/>
            <person name="Yu Q."/>
            <person name="Li R."/>
            <person name="Liao H."/>
            <person name="Li X."/>
            <person name="Kong Y."/>
            <person name="Jiang Z."/>
            <person name="Chourrout D."/>
            <person name="Li R."/>
            <person name="Bao Z."/>
        </authorList>
    </citation>
    <scope>NUCLEOTIDE SEQUENCE [LARGE SCALE GENOMIC DNA]</scope>
    <source>
        <strain evidence="3 4">PY_sf001</strain>
    </source>
</reference>